<name>A0A0M3IMB7_ASCLU</name>
<protein>
    <submittedName>
        <fullName evidence="3">Ion_trans domain-containing protein</fullName>
    </submittedName>
</protein>
<evidence type="ECO:0000313" key="2">
    <source>
        <dbReference type="Proteomes" id="UP000036681"/>
    </source>
</evidence>
<feature type="transmembrane region" description="Helical" evidence="1">
    <location>
        <begin position="33"/>
        <end position="52"/>
    </location>
</feature>
<sequence>MFTMEITHLIHGPIWLLAEKLRDCYGSQLSNSVLAILFIVAASMNLMFLSTIGKYFCELRKPASDFSTDLFEENFDDDIVMHYCYNGGSASGPIEECERCKGNGRDMAYL</sequence>
<keyword evidence="1" id="KW-1133">Transmembrane helix</keyword>
<organism evidence="2 3">
    <name type="scientific">Ascaris lumbricoides</name>
    <name type="common">Giant roundworm</name>
    <dbReference type="NCBI Taxonomy" id="6252"/>
    <lineage>
        <taxon>Eukaryota</taxon>
        <taxon>Metazoa</taxon>
        <taxon>Ecdysozoa</taxon>
        <taxon>Nematoda</taxon>
        <taxon>Chromadorea</taxon>
        <taxon>Rhabditida</taxon>
        <taxon>Spirurina</taxon>
        <taxon>Ascaridomorpha</taxon>
        <taxon>Ascaridoidea</taxon>
        <taxon>Ascarididae</taxon>
        <taxon>Ascaris</taxon>
    </lineage>
</organism>
<accession>A0A0M3IMB7</accession>
<dbReference type="Proteomes" id="UP000036681">
    <property type="component" value="Unplaced"/>
</dbReference>
<proteinExistence type="predicted"/>
<keyword evidence="1" id="KW-0812">Transmembrane</keyword>
<reference evidence="3" key="1">
    <citation type="submission" date="2017-02" db="UniProtKB">
        <authorList>
            <consortium name="WormBaseParasite"/>
        </authorList>
    </citation>
    <scope>IDENTIFICATION</scope>
</reference>
<keyword evidence="2" id="KW-1185">Reference proteome</keyword>
<evidence type="ECO:0000256" key="1">
    <source>
        <dbReference type="SAM" id="Phobius"/>
    </source>
</evidence>
<keyword evidence="1" id="KW-0472">Membrane</keyword>
<evidence type="ECO:0000313" key="3">
    <source>
        <dbReference type="WBParaSite" id="ALUE_0001989501-mRNA-1"/>
    </source>
</evidence>
<dbReference type="AlphaFoldDB" id="A0A0M3IMB7"/>
<dbReference type="WBParaSite" id="ALUE_0001989501-mRNA-1">
    <property type="protein sequence ID" value="ALUE_0001989501-mRNA-1"/>
    <property type="gene ID" value="ALUE_0001989501"/>
</dbReference>